<dbReference type="RefSeq" id="WP_250931305.1">
    <property type="nucleotide sequence ID" value="NZ_JAMQBK010000062.1"/>
</dbReference>
<dbReference type="Pfam" id="PF03942">
    <property type="entry name" value="DTW"/>
    <property type="match status" value="1"/>
</dbReference>
<feature type="compositionally biased region" description="Basic residues" evidence="6">
    <location>
        <begin position="191"/>
        <end position="211"/>
    </location>
</feature>
<evidence type="ECO:0000256" key="2">
    <source>
        <dbReference type="ARBA" id="ARBA00022679"/>
    </source>
</evidence>
<evidence type="ECO:0000259" key="7">
    <source>
        <dbReference type="SMART" id="SM01144"/>
    </source>
</evidence>
<name>A0ABT0U9H4_9BACT</name>
<keyword evidence="3" id="KW-0949">S-adenosyl-L-methionine</keyword>
<accession>A0ABT0U9H4</accession>
<evidence type="ECO:0000256" key="6">
    <source>
        <dbReference type="SAM" id="MobiDB-lite"/>
    </source>
</evidence>
<evidence type="ECO:0000256" key="5">
    <source>
        <dbReference type="ARBA" id="ARBA00034489"/>
    </source>
</evidence>
<dbReference type="EC" id="2.5.1.25" evidence="1"/>
<keyword evidence="9" id="KW-1185">Reference proteome</keyword>
<dbReference type="EMBL" id="JAMQBK010000062">
    <property type="protein sequence ID" value="MCM2373550.1"/>
    <property type="molecule type" value="Genomic_DNA"/>
</dbReference>
<organism evidence="8 9">
    <name type="scientific">Aporhodopirellula aestuarii</name>
    <dbReference type="NCBI Taxonomy" id="2950107"/>
    <lineage>
        <taxon>Bacteria</taxon>
        <taxon>Pseudomonadati</taxon>
        <taxon>Planctomycetota</taxon>
        <taxon>Planctomycetia</taxon>
        <taxon>Pirellulales</taxon>
        <taxon>Pirellulaceae</taxon>
        <taxon>Aporhodopirellula</taxon>
    </lineage>
</organism>
<gene>
    <name evidence="8" type="ORF">NB063_23305</name>
</gene>
<feature type="domain" description="DTW" evidence="7">
    <location>
        <begin position="4"/>
        <end position="191"/>
    </location>
</feature>
<reference evidence="8 9" key="1">
    <citation type="journal article" date="2022" name="Syst. Appl. Microbiol.">
        <title>Rhodopirellula aestuarii sp. nov., a novel member of the genus Rhodopirellula isolated from brackish sediments collected in the Tagus River estuary, Portugal.</title>
        <authorList>
            <person name="Vitorino I.R."/>
            <person name="Klimek D."/>
            <person name="Calusinska M."/>
            <person name="Lobo-da-Cunha A."/>
            <person name="Vasconcelos V."/>
            <person name="Lage O.M."/>
        </authorList>
    </citation>
    <scope>NUCLEOTIDE SEQUENCE [LARGE SCALE GENOMIC DNA]</scope>
    <source>
        <strain evidence="8 9">ICT_H3.1</strain>
    </source>
</reference>
<dbReference type="PANTHER" id="PTHR21392:SF0">
    <property type="entry name" value="TRNA-URIDINE AMINOCARBOXYPROPYLTRANSFERASE 2"/>
    <property type="match status" value="1"/>
</dbReference>
<keyword evidence="4" id="KW-0819">tRNA processing</keyword>
<proteinExistence type="inferred from homology"/>
<feature type="region of interest" description="Disordered" evidence="6">
    <location>
        <begin position="187"/>
        <end position="213"/>
    </location>
</feature>
<evidence type="ECO:0000256" key="1">
    <source>
        <dbReference type="ARBA" id="ARBA00012386"/>
    </source>
</evidence>
<evidence type="ECO:0000313" key="8">
    <source>
        <dbReference type="EMBL" id="MCM2373550.1"/>
    </source>
</evidence>
<dbReference type="InterPro" id="IPR039262">
    <property type="entry name" value="DTWD2/TAPT"/>
</dbReference>
<dbReference type="InterPro" id="IPR005636">
    <property type="entry name" value="DTW"/>
</dbReference>
<evidence type="ECO:0000256" key="4">
    <source>
        <dbReference type="ARBA" id="ARBA00022694"/>
    </source>
</evidence>
<comment type="caution">
    <text evidence="8">The sequence shown here is derived from an EMBL/GenBank/DDBJ whole genome shotgun (WGS) entry which is preliminary data.</text>
</comment>
<dbReference type="Proteomes" id="UP001202961">
    <property type="component" value="Unassembled WGS sequence"/>
</dbReference>
<protein>
    <recommendedName>
        <fullName evidence="1">tRNA-uridine aminocarboxypropyltransferase</fullName>
        <ecNumber evidence="1">2.5.1.25</ecNumber>
    </recommendedName>
</protein>
<evidence type="ECO:0000313" key="9">
    <source>
        <dbReference type="Proteomes" id="UP001202961"/>
    </source>
</evidence>
<dbReference type="SMART" id="SM01144">
    <property type="entry name" value="DTW"/>
    <property type="match status" value="1"/>
</dbReference>
<sequence length="379" mass="43126">MAPPTRRCTRCFRPHRMCFCDAITQVAHRTAVLILQHRRERFHPFNTARIVHESLEQCGLLVAYNSELAEQFERVTLSDNAGLLYPGPGSQLLTELAPEERPDQLVILDGTWHQAKTLFRDIPRLQTLPQYRLAPSEPGRYRIRREPNEHALSTLEATVSALLALEPENQNLQRLIDTFDRMIGDQISRHTAPKHKPSKPNWRRNERRRRGSANVPRVLTGDLKNIVVAYGEREPNHPVPIYWTAIRLATGERFECAIQSKSFADTGLMNHLQLDPKIVERAVSLNEFRDSWREFIRPDDHIAMRHHGTARLLKTADAVFAPPVILKSVNVPETGSETATVNLPEGVSRASVRLQTAVDFVYHLNSLYQTADEQSAALA</sequence>
<dbReference type="PANTHER" id="PTHR21392">
    <property type="entry name" value="TRNA-URIDINE AMINOCARBOXYPROPYLTRANSFERASE 2"/>
    <property type="match status" value="1"/>
</dbReference>
<evidence type="ECO:0000256" key="3">
    <source>
        <dbReference type="ARBA" id="ARBA00022691"/>
    </source>
</evidence>
<comment type="similarity">
    <text evidence="5">Belongs to the TDD superfamily. DTWD2 family.</text>
</comment>
<keyword evidence="2" id="KW-0808">Transferase</keyword>